<reference evidence="2" key="1">
    <citation type="submission" date="2023-05" db="EMBL/GenBank/DDBJ databases">
        <authorList>
            <person name="Stuckert A."/>
        </authorList>
    </citation>
    <scope>NUCLEOTIDE SEQUENCE</scope>
</reference>
<evidence type="ECO:0000256" key="1">
    <source>
        <dbReference type="SAM" id="MobiDB-lite"/>
    </source>
</evidence>
<name>A0ABN9BDQ4_9NEOB</name>
<evidence type="ECO:0000313" key="3">
    <source>
        <dbReference type="Proteomes" id="UP001162483"/>
    </source>
</evidence>
<gene>
    <name evidence="2" type="ORF">SPARVUS_LOCUS2718258</name>
</gene>
<feature type="compositionally biased region" description="Polar residues" evidence="1">
    <location>
        <begin position="11"/>
        <end position="20"/>
    </location>
</feature>
<accession>A0ABN9BDQ4</accession>
<evidence type="ECO:0000313" key="2">
    <source>
        <dbReference type="EMBL" id="CAI9545709.1"/>
    </source>
</evidence>
<organism evidence="2 3">
    <name type="scientific">Staurois parvus</name>
    <dbReference type="NCBI Taxonomy" id="386267"/>
    <lineage>
        <taxon>Eukaryota</taxon>
        <taxon>Metazoa</taxon>
        <taxon>Chordata</taxon>
        <taxon>Craniata</taxon>
        <taxon>Vertebrata</taxon>
        <taxon>Euteleostomi</taxon>
        <taxon>Amphibia</taxon>
        <taxon>Batrachia</taxon>
        <taxon>Anura</taxon>
        <taxon>Neobatrachia</taxon>
        <taxon>Ranoidea</taxon>
        <taxon>Ranidae</taxon>
        <taxon>Staurois</taxon>
    </lineage>
</organism>
<dbReference type="Proteomes" id="UP001162483">
    <property type="component" value="Unassembled WGS sequence"/>
</dbReference>
<keyword evidence="3" id="KW-1185">Reference proteome</keyword>
<comment type="caution">
    <text evidence="2">The sequence shown here is derived from an EMBL/GenBank/DDBJ whole genome shotgun (WGS) entry which is preliminary data.</text>
</comment>
<dbReference type="EMBL" id="CATNWA010003553">
    <property type="protein sequence ID" value="CAI9545709.1"/>
    <property type="molecule type" value="Genomic_DNA"/>
</dbReference>
<sequence length="20" mass="2086">MLIAAEAGLSDENTAVSKCY</sequence>
<feature type="region of interest" description="Disordered" evidence="1">
    <location>
        <begin position="1"/>
        <end position="20"/>
    </location>
</feature>
<proteinExistence type="predicted"/>
<protein>
    <submittedName>
        <fullName evidence="2">Uncharacterized protein</fullName>
    </submittedName>
</protein>